<reference evidence="9 10" key="1">
    <citation type="submission" date="2016-11" db="EMBL/GenBank/DDBJ databases">
        <authorList>
            <person name="Jaros S."/>
            <person name="Januszkiewicz K."/>
            <person name="Wedrychowicz H."/>
        </authorList>
    </citation>
    <scope>NUCLEOTIDE SEQUENCE [LARGE SCALE GENOMIC DNA]</scope>
    <source>
        <strain evidence="9 10">ATCC 23634</strain>
    </source>
</reference>
<dbReference type="STRING" id="665118.SAMN02983003_0975"/>
<gene>
    <name evidence="9" type="ORF">SAMN02983003_0975</name>
</gene>
<organism evidence="9 10">
    <name type="scientific">Devosia enhydra</name>
    <dbReference type="NCBI Taxonomy" id="665118"/>
    <lineage>
        <taxon>Bacteria</taxon>
        <taxon>Pseudomonadati</taxon>
        <taxon>Pseudomonadota</taxon>
        <taxon>Alphaproteobacteria</taxon>
        <taxon>Hyphomicrobiales</taxon>
        <taxon>Devosiaceae</taxon>
        <taxon>Devosia</taxon>
    </lineage>
</organism>
<dbReference type="InterPro" id="IPR023210">
    <property type="entry name" value="NADP_OxRdtase_dom"/>
</dbReference>
<dbReference type="PROSITE" id="PS00063">
    <property type="entry name" value="ALDOKETO_REDUCTASE_3"/>
    <property type="match status" value="1"/>
</dbReference>
<dbReference type="PROSITE" id="PS00062">
    <property type="entry name" value="ALDOKETO_REDUCTASE_2"/>
    <property type="match status" value="1"/>
</dbReference>
<dbReference type="Gene3D" id="3.20.20.100">
    <property type="entry name" value="NADP-dependent oxidoreductase domain"/>
    <property type="match status" value="1"/>
</dbReference>
<dbReference type="EMBL" id="FPKU01000001">
    <property type="protein sequence ID" value="SFZ82266.1"/>
    <property type="molecule type" value="Genomic_DNA"/>
</dbReference>
<dbReference type="SUPFAM" id="SSF51430">
    <property type="entry name" value="NAD(P)-linked oxidoreductase"/>
    <property type="match status" value="1"/>
</dbReference>
<dbReference type="OrthoDB" id="9804790at2"/>
<dbReference type="PRINTS" id="PR00069">
    <property type="entry name" value="ALDKETRDTASE"/>
</dbReference>
<dbReference type="Pfam" id="PF00248">
    <property type="entry name" value="Aldo_ket_red"/>
    <property type="match status" value="1"/>
</dbReference>
<protein>
    <submittedName>
        <fullName evidence="9">2,5-diketo-D-gluconate reductase A</fullName>
    </submittedName>
</protein>
<feature type="site" description="Lowers pKa of active site Tyr" evidence="7">
    <location>
        <position position="76"/>
    </location>
</feature>
<dbReference type="PANTHER" id="PTHR43827:SF3">
    <property type="entry name" value="NADP-DEPENDENT OXIDOREDUCTASE DOMAIN-CONTAINING PROTEIN"/>
    <property type="match status" value="1"/>
</dbReference>
<keyword evidence="10" id="KW-1185">Reference proteome</keyword>
<accession>A0A1K2HUS2</accession>
<evidence type="ECO:0000256" key="5">
    <source>
        <dbReference type="PIRSR" id="PIRSR000097-1"/>
    </source>
</evidence>
<evidence type="ECO:0000313" key="9">
    <source>
        <dbReference type="EMBL" id="SFZ82266.1"/>
    </source>
</evidence>
<dbReference type="RefSeq" id="WP_072339496.1">
    <property type="nucleotide sequence ID" value="NZ_FPKU01000001.1"/>
</dbReference>
<evidence type="ECO:0000256" key="2">
    <source>
        <dbReference type="ARBA" id="ARBA00022857"/>
    </source>
</evidence>
<evidence type="ECO:0000256" key="6">
    <source>
        <dbReference type="PIRSR" id="PIRSR000097-2"/>
    </source>
</evidence>
<keyword evidence="2" id="KW-0521">NADP</keyword>
<proteinExistence type="inferred from homology"/>
<dbReference type="PROSITE" id="PS00798">
    <property type="entry name" value="ALDOKETO_REDUCTASE_1"/>
    <property type="match status" value="1"/>
</dbReference>
<name>A0A1K2HUS2_9HYPH</name>
<evidence type="ECO:0000313" key="10">
    <source>
        <dbReference type="Proteomes" id="UP000183447"/>
    </source>
</evidence>
<dbReference type="InterPro" id="IPR036812">
    <property type="entry name" value="NAD(P)_OxRdtase_dom_sf"/>
</dbReference>
<keyword evidence="3" id="KW-0560">Oxidoreductase</keyword>
<evidence type="ECO:0000256" key="1">
    <source>
        <dbReference type="ARBA" id="ARBA00007905"/>
    </source>
</evidence>
<evidence type="ECO:0000259" key="8">
    <source>
        <dbReference type="Pfam" id="PF00248"/>
    </source>
</evidence>
<dbReference type="PANTHER" id="PTHR43827">
    <property type="entry name" value="2,5-DIKETO-D-GLUCONIC ACID REDUCTASE"/>
    <property type="match status" value="1"/>
</dbReference>
<dbReference type="InterPro" id="IPR020471">
    <property type="entry name" value="AKR"/>
</dbReference>
<feature type="binding site" evidence="6">
    <location>
        <position position="109"/>
    </location>
    <ligand>
        <name>substrate</name>
    </ligand>
</feature>
<dbReference type="InterPro" id="IPR018170">
    <property type="entry name" value="Aldo/ket_reductase_CS"/>
</dbReference>
<dbReference type="PIRSF" id="PIRSF000097">
    <property type="entry name" value="AKR"/>
    <property type="match status" value="1"/>
</dbReference>
<comment type="catalytic activity">
    <reaction evidence="4">
        <text>hydroxyacetone + NADP(+) = methylglyoxal + NADPH + H(+)</text>
        <dbReference type="Rhea" id="RHEA:27986"/>
        <dbReference type="ChEBI" id="CHEBI:15378"/>
        <dbReference type="ChEBI" id="CHEBI:17158"/>
        <dbReference type="ChEBI" id="CHEBI:27957"/>
        <dbReference type="ChEBI" id="CHEBI:57783"/>
        <dbReference type="ChEBI" id="CHEBI:58349"/>
    </reaction>
</comment>
<comment type="similarity">
    <text evidence="1">Belongs to the aldo/keto reductase family.</text>
</comment>
<sequence>MPQQPRITLNDGTSIPQLGFGVWQVPDAEAPAAVGEAIRVGYRLIDTAQAYENEAGVGIAIRESDCARDRLYITSKLHNRNQGYDSTLSSFDESMARLGIAVMDLFLIHWPMPATDRYVESWKAMVRLREEGRVRSVGVSNFLPEHLERIIGETGVVPVVNQIELHPGYQQRGVRAIHAAHNIAIESWSPLGRGEFFSHPVLTEIADKHDKTTAQVMLRWHLDQGLIVIPKSVTPGRIAENFDVFDFSLAPEEMAAIAELDDVNGKRGPKPENVNLR</sequence>
<dbReference type="AlphaFoldDB" id="A0A1K2HUS2"/>
<dbReference type="FunFam" id="3.20.20.100:FF:000002">
    <property type="entry name" value="2,5-diketo-D-gluconic acid reductase A"/>
    <property type="match status" value="1"/>
</dbReference>
<feature type="active site" description="Proton donor" evidence="5">
    <location>
        <position position="51"/>
    </location>
</feature>
<evidence type="ECO:0000256" key="4">
    <source>
        <dbReference type="ARBA" id="ARBA00049445"/>
    </source>
</evidence>
<dbReference type="Proteomes" id="UP000183447">
    <property type="component" value="Unassembled WGS sequence"/>
</dbReference>
<feature type="domain" description="NADP-dependent oxidoreductase" evidence="8">
    <location>
        <begin position="18"/>
        <end position="261"/>
    </location>
</feature>
<evidence type="ECO:0000256" key="3">
    <source>
        <dbReference type="ARBA" id="ARBA00023002"/>
    </source>
</evidence>
<evidence type="ECO:0000256" key="7">
    <source>
        <dbReference type="PIRSR" id="PIRSR000097-3"/>
    </source>
</evidence>
<dbReference type="GO" id="GO:0016616">
    <property type="term" value="F:oxidoreductase activity, acting on the CH-OH group of donors, NAD or NADP as acceptor"/>
    <property type="evidence" value="ECO:0007669"/>
    <property type="project" value="UniProtKB-ARBA"/>
</dbReference>